<dbReference type="Proteomes" id="UP000198988">
    <property type="component" value="Unassembled WGS sequence"/>
</dbReference>
<reference evidence="2" key="1">
    <citation type="submission" date="2016-06" db="EMBL/GenBank/DDBJ databases">
        <authorList>
            <person name="Petersen J."/>
            <person name="Sayavedra L."/>
        </authorList>
    </citation>
    <scope>NUCLEOTIDE SEQUENCE [LARGE SCALE GENOMIC DNA]</scope>
    <source>
        <strain evidence="2">BazSymA</strain>
    </source>
</reference>
<accession>A0A1H6MXJ6</accession>
<sequence>MNNITQRTNHQSGLSENFQYGDSCINPIIYKTHKIANFPPKTR</sequence>
<gene>
    <name evidence="1" type="ORF">BAZSYMA_ACONTIG143448_0</name>
</gene>
<protein>
    <submittedName>
        <fullName evidence="1">Uncharacterized protein</fullName>
    </submittedName>
</protein>
<dbReference type="EMBL" id="CDSC02000471">
    <property type="protein sequence ID" value="SEI03622.1"/>
    <property type="molecule type" value="Genomic_DNA"/>
</dbReference>
<proteinExistence type="predicted"/>
<evidence type="ECO:0000313" key="1">
    <source>
        <dbReference type="EMBL" id="SEI03622.1"/>
    </source>
</evidence>
<evidence type="ECO:0000313" key="2">
    <source>
        <dbReference type="Proteomes" id="UP000198988"/>
    </source>
</evidence>
<dbReference type="AlphaFoldDB" id="A0A1H6MXJ6"/>
<name>A0A1H6MXJ6_9GAMM</name>
<organism evidence="1 2">
    <name type="scientific">Bathymodiolus azoricus thioautotrophic gill symbiont</name>
    <dbReference type="NCBI Taxonomy" id="235205"/>
    <lineage>
        <taxon>Bacteria</taxon>
        <taxon>Pseudomonadati</taxon>
        <taxon>Pseudomonadota</taxon>
        <taxon>Gammaproteobacteria</taxon>
        <taxon>sulfur-oxidizing symbionts</taxon>
    </lineage>
</organism>